<proteinExistence type="predicted"/>
<evidence type="ECO:0000313" key="2">
    <source>
        <dbReference type="EMBL" id="SAL70812.1"/>
    </source>
</evidence>
<reference evidence="2 3" key="1">
    <citation type="submission" date="2016-01" db="EMBL/GenBank/DDBJ databases">
        <authorList>
            <person name="Oliw E.H."/>
        </authorList>
    </citation>
    <scope>NUCLEOTIDE SEQUENCE [LARGE SCALE GENOMIC DNA]</scope>
    <source>
        <strain evidence="2">LMG 27134</strain>
    </source>
</reference>
<evidence type="ECO:0000313" key="3">
    <source>
        <dbReference type="Proteomes" id="UP000054683"/>
    </source>
</evidence>
<accession>A0A158JPL8</accession>
<dbReference type="Proteomes" id="UP000054683">
    <property type="component" value="Unassembled WGS sequence"/>
</dbReference>
<dbReference type="EMBL" id="FCOK02000106">
    <property type="protein sequence ID" value="SAL70812.1"/>
    <property type="molecule type" value="Genomic_DNA"/>
</dbReference>
<evidence type="ECO:0000256" key="1">
    <source>
        <dbReference type="SAM" id="MobiDB-lite"/>
    </source>
</evidence>
<feature type="region of interest" description="Disordered" evidence="1">
    <location>
        <begin position="1"/>
        <end position="34"/>
    </location>
</feature>
<dbReference type="AlphaFoldDB" id="A0A158JPL8"/>
<organism evidence="2 3">
    <name type="scientific">Caballeronia udeis</name>
    <dbReference type="NCBI Taxonomy" id="1232866"/>
    <lineage>
        <taxon>Bacteria</taxon>
        <taxon>Pseudomonadati</taxon>
        <taxon>Pseudomonadota</taxon>
        <taxon>Betaproteobacteria</taxon>
        <taxon>Burkholderiales</taxon>
        <taxon>Burkholderiaceae</taxon>
        <taxon>Caballeronia</taxon>
    </lineage>
</organism>
<protein>
    <submittedName>
        <fullName evidence="2">Uncharacterized protein</fullName>
    </submittedName>
</protein>
<sequence>MCSKGNARKLQSDGGSRSDPGLEDEWMPGYRGQPGTGCKLVAGAFTRR</sequence>
<name>A0A158JPL8_9BURK</name>
<gene>
    <name evidence="2" type="ORF">AWB69_08451</name>
</gene>